<dbReference type="PANTHER" id="PTHR20883:SF46">
    <property type="entry name" value="PHYTANOYL-COA HYDROXYLASE"/>
    <property type="match status" value="1"/>
</dbReference>
<dbReference type="Proteomes" id="UP001473302">
    <property type="component" value="Unassembled WGS sequence"/>
</dbReference>
<keyword evidence="4" id="KW-1185">Reference proteome</keyword>
<name>A0ABP9Z4H2_9FUNG</name>
<comment type="similarity">
    <text evidence="2">Belongs to the PhyH family.</text>
</comment>
<accession>A0ABP9Z4H2</accession>
<dbReference type="PANTHER" id="PTHR20883">
    <property type="entry name" value="PHYTANOYL-COA DIOXYGENASE DOMAIN CONTAINING 1"/>
    <property type="match status" value="1"/>
</dbReference>
<comment type="cofactor">
    <cofactor evidence="1">
        <name>Fe cation</name>
        <dbReference type="ChEBI" id="CHEBI:24875"/>
    </cofactor>
</comment>
<sequence length="251" mass="28735">MLTKDDISEFQKKGFIILKNGLQEEELNLLHEEADTLSNYLMSEGYDLITDLGCVVEPWTCGYLDLPEEANSYKTDAYEYSRIRDTLYWPNTCTITASHIILDKYGNYAAQLLDQQIVYLLNEQFIIKPPTSSSSSSSFAWHRDSDYYRDDRHRAICSIACWTALDSVTEHNGTIEIEDFLGTHHTICAEAGTIVFMSDQLLHKSTCNLSSKFRRVYMNQFSASPLYYLDSNERCLALAVPSPFQNPFGHK</sequence>
<evidence type="ECO:0000256" key="2">
    <source>
        <dbReference type="ARBA" id="ARBA00005830"/>
    </source>
</evidence>
<dbReference type="Pfam" id="PF05721">
    <property type="entry name" value="PhyH"/>
    <property type="match status" value="1"/>
</dbReference>
<organism evidence="3 4">
    <name type="scientific">Mucor flavus</name>
    <dbReference type="NCBI Taxonomy" id="439312"/>
    <lineage>
        <taxon>Eukaryota</taxon>
        <taxon>Fungi</taxon>
        <taxon>Fungi incertae sedis</taxon>
        <taxon>Mucoromycota</taxon>
        <taxon>Mucoromycotina</taxon>
        <taxon>Mucoromycetes</taxon>
        <taxon>Mucorales</taxon>
        <taxon>Mucorineae</taxon>
        <taxon>Mucoraceae</taxon>
        <taxon>Mucor</taxon>
    </lineage>
</organism>
<evidence type="ECO:0000313" key="4">
    <source>
        <dbReference type="Proteomes" id="UP001473302"/>
    </source>
</evidence>
<evidence type="ECO:0000313" key="3">
    <source>
        <dbReference type="EMBL" id="GAA5814008.1"/>
    </source>
</evidence>
<proteinExistence type="inferred from homology"/>
<gene>
    <name evidence="3" type="ORF">MFLAVUS_007498</name>
</gene>
<dbReference type="SUPFAM" id="SSF51197">
    <property type="entry name" value="Clavaminate synthase-like"/>
    <property type="match status" value="1"/>
</dbReference>
<evidence type="ECO:0000256" key="1">
    <source>
        <dbReference type="ARBA" id="ARBA00001962"/>
    </source>
</evidence>
<protein>
    <recommendedName>
        <fullName evidence="5">Phytanoyl-CoA dioxygenase family protein</fullName>
    </recommendedName>
</protein>
<evidence type="ECO:0008006" key="5">
    <source>
        <dbReference type="Google" id="ProtNLM"/>
    </source>
</evidence>
<reference evidence="3 4" key="1">
    <citation type="submission" date="2024-04" db="EMBL/GenBank/DDBJ databases">
        <title>genome sequences of Mucor flavus KT1a and Helicostylum pulchrum KT1b strains isolated from the surface of a dry-aged beef.</title>
        <authorList>
            <person name="Toyotome T."/>
            <person name="Hosono M."/>
            <person name="Torimaru M."/>
            <person name="Fukuda K."/>
            <person name="Mikami N."/>
        </authorList>
    </citation>
    <scope>NUCLEOTIDE SEQUENCE [LARGE SCALE GENOMIC DNA]</scope>
    <source>
        <strain evidence="3 4">KT1a</strain>
    </source>
</reference>
<comment type="caution">
    <text evidence="3">The sequence shown here is derived from an EMBL/GenBank/DDBJ whole genome shotgun (WGS) entry which is preliminary data.</text>
</comment>
<dbReference type="EMBL" id="BAABUK010000019">
    <property type="protein sequence ID" value="GAA5814008.1"/>
    <property type="molecule type" value="Genomic_DNA"/>
</dbReference>
<dbReference type="Gene3D" id="2.60.120.620">
    <property type="entry name" value="q2cbj1_9rhob like domain"/>
    <property type="match status" value="1"/>
</dbReference>
<dbReference type="InterPro" id="IPR008775">
    <property type="entry name" value="Phytyl_CoA_dOase-like"/>
</dbReference>